<keyword evidence="4" id="KW-1185">Reference proteome</keyword>
<organism evidence="3 4">
    <name type="scientific">Paenibacillus baimaensis</name>
    <dbReference type="NCBI Taxonomy" id="2982185"/>
    <lineage>
        <taxon>Bacteria</taxon>
        <taxon>Bacillati</taxon>
        <taxon>Bacillota</taxon>
        <taxon>Bacilli</taxon>
        <taxon>Bacillales</taxon>
        <taxon>Paenibacillaceae</taxon>
        <taxon>Paenibacillus</taxon>
    </lineage>
</organism>
<keyword evidence="1" id="KW-0238">DNA-binding</keyword>
<comment type="caution">
    <text evidence="3">The sequence shown here is derived from an EMBL/GenBank/DDBJ whole genome shotgun (WGS) entry which is preliminary data.</text>
</comment>
<dbReference type="InterPro" id="IPR001387">
    <property type="entry name" value="Cro/C1-type_HTH"/>
</dbReference>
<dbReference type="SUPFAM" id="SSF47413">
    <property type="entry name" value="lambda repressor-like DNA-binding domains"/>
    <property type="match status" value="1"/>
</dbReference>
<dbReference type="PANTHER" id="PTHR46558">
    <property type="entry name" value="TRACRIPTIONAL REGULATORY PROTEIN-RELATED-RELATED"/>
    <property type="match status" value="1"/>
</dbReference>
<dbReference type="PROSITE" id="PS50943">
    <property type="entry name" value="HTH_CROC1"/>
    <property type="match status" value="1"/>
</dbReference>
<dbReference type="EMBL" id="JAOQIO010000005">
    <property type="protein sequence ID" value="MCU6790728.1"/>
    <property type="molecule type" value="Genomic_DNA"/>
</dbReference>
<evidence type="ECO:0000256" key="1">
    <source>
        <dbReference type="ARBA" id="ARBA00023125"/>
    </source>
</evidence>
<feature type="domain" description="HTH cro/C1-type" evidence="2">
    <location>
        <begin position="8"/>
        <end position="62"/>
    </location>
</feature>
<reference evidence="3 4" key="1">
    <citation type="submission" date="2022-09" db="EMBL/GenBank/DDBJ databases">
        <authorList>
            <person name="Han X.L."/>
            <person name="Wang Q."/>
            <person name="Lu T."/>
        </authorList>
    </citation>
    <scope>NUCLEOTIDE SEQUENCE [LARGE SCALE GENOMIC DNA]</scope>
    <source>
        <strain evidence="3 4">WQ 127069</strain>
    </source>
</reference>
<evidence type="ECO:0000313" key="4">
    <source>
        <dbReference type="Proteomes" id="UP001652445"/>
    </source>
</evidence>
<protein>
    <submittedName>
        <fullName evidence="3">Helix-turn-helix domain-containing protein</fullName>
    </submittedName>
</protein>
<gene>
    <name evidence="3" type="ORF">OB236_01190</name>
</gene>
<name>A0ABT2U7Z4_9BACL</name>
<dbReference type="CDD" id="cd00093">
    <property type="entry name" value="HTH_XRE"/>
    <property type="match status" value="1"/>
</dbReference>
<evidence type="ECO:0000313" key="3">
    <source>
        <dbReference type="EMBL" id="MCU6790728.1"/>
    </source>
</evidence>
<dbReference type="Gene3D" id="1.10.260.40">
    <property type="entry name" value="lambda repressor-like DNA-binding domains"/>
    <property type="match status" value="1"/>
</dbReference>
<dbReference type="Pfam" id="PF01381">
    <property type="entry name" value="HTH_3"/>
    <property type="match status" value="1"/>
</dbReference>
<proteinExistence type="predicted"/>
<dbReference type="RefSeq" id="WP_262682233.1">
    <property type="nucleotide sequence ID" value="NZ_JAOQIO010000005.1"/>
</dbReference>
<dbReference type="SMART" id="SM00530">
    <property type="entry name" value="HTH_XRE"/>
    <property type="match status" value="1"/>
</dbReference>
<dbReference type="PANTHER" id="PTHR46558:SF11">
    <property type="entry name" value="HTH-TYPE TRANSCRIPTIONAL REGULATOR XRE"/>
    <property type="match status" value="1"/>
</dbReference>
<evidence type="ECO:0000259" key="2">
    <source>
        <dbReference type="PROSITE" id="PS50943"/>
    </source>
</evidence>
<dbReference type="Proteomes" id="UP001652445">
    <property type="component" value="Unassembled WGS sequence"/>
</dbReference>
<accession>A0ABT2U7Z4</accession>
<dbReference type="InterPro" id="IPR010982">
    <property type="entry name" value="Lambda_DNA-bd_dom_sf"/>
</dbReference>
<sequence length="117" mass="13547">MNIISENIKRLRKLHNLNQTEFANSIGVSQGSLSDIESGKSNPSVDTIVSIFSRYSCSLEWLLTGKEANQRAEKLEDEHKFNILEKDLINTFRQLDTDNQIETIEIMKLKLRHKWSL</sequence>